<dbReference type="Proteomes" id="UP000694545">
    <property type="component" value="Unplaced"/>
</dbReference>
<evidence type="ECO:0000256" key="15">
    <source>
        <dbReference type="PROSITE-ProRule" id="PRU00076"/>
    </source>
</evidence>
<dbReference type="InterPro" id="IPR001590">
    <property type="entry name" value="Peptidase_M12B"/>
</dbReference>
<sequence length="705" mass="78671">VVILGTLVNHPERGLFWLVLASGAFWGQASCQAPPQGFRFLSYEVIIPRRMAPRRGREPQDLTYLLELEGKGHVVHLRQKRGFVPKHFPVFSYSRAGDLQVDYPFIRDDCFYHGFVQDKPSSLVSLSTCSGGLRGLLQIDGRIYEIEPAQTSATFQHVVFQLEQREDTVLMRCGLTEQGQSLQNSMVQKAEHVVAENVPSERDKWTHIRFAKLAMVVEHERYVKFGRNETLIAVQVLNIVHTTNSMYKPLSLQLSVVGLEIWSEKNLIEISESLEDTLSFFNTWRTNSLLKRLNNDASNLFVYKSFGSALGLAYVGGICDNRYGSAVESYRTSSLFHISNTFAHELGHVLGMRHDGQYCHCGTKACIMAAFQANIDKFSNCSYQQYFVKRNTPCLLVPPDPDKIYQLKYCGNQVVENGEQCDCGSKTQCESDLCCQSNCMLRPGAVCDTGQCCENCQYRSAQFICRKKTGNCDLPEYCNGTSGWCPEDVHVQDGAPCSDGAHCYHGKCTTLSGQCKMIFGGKATVGSEACFREVNTQGDRFGNCGRKHGTYSKCHMKNILCGRIQCENVHSIPSLEEHNTVVQTAIDNKQCWGIDYHSGVEIADIGAVKDGTPCGTDMMCIHGRCKNVSFLKYDCDVTKCHNRGICNSQKHCHCDYGWAPPDCLSKGYGGSIDSGPPPPQKRRTTFFRGAIIAVTVYFLTATVSI</sequence>
<dbReference type="PROSITE" id="PS00427">
    <property type="entry name" value="DISINTEGRIN_1"/>
    <property type="match status" value="1"/>
</dbReference>
<dbReference type="InterPro" id="IPR000742">
    <property type="entry name" value="EGF"/>
</dbReference>
<feature type="disulfide bond" evidence="15">
    <location>
        <begin position="654"/>
        <end position="663"/>
    </location>
</feature>
<dbReference type="GO" id="GO:1990913">
    <property type="term" value="C:sperm head plasma membrane"/>
    <property type="evidence" value="ECO:0007669"/>
    <property type="project" value="TreeGrafter"/>
</dbReference>
<keyword evidence="9 16" id="KW-0862">Zinc</keyword>
<keyword evidence="7 16" id="KW-0479">Metal-binding</keyword>
<dbReference type="GO" id="GO:0008584">
    <property type="term" value="P:male gonad development"/>
    <property type="evidence" value="ECO:0007669"/>
    <property type="project" value="TreeGrafter"/>
</dbReference>
<reference evidence="20" key="2">
    <citation type="submission" date="2025-09" db="UniProtKB">
        <authorList>
            <consortium name="Ensembl"/>
        </authorList>
    </citation>
    <scope>IDENTIFICATION</scope>
</reference>
<evidence type="ECO:0000256" key="7">
    <source>
        <dbReference type="ARBA" id="ARBA00022723"/>
    </source>
</evidence>
<evidence type="ECO:0000256" key="3">
    <source>
        <dbReference type="ARBA" id="ARBA00004613"/>
    </source>
</evidence>
<evidence type="ECO:0000256" key="4">
    <source>
        <dbReference type="ARBA" id="ARBA00022525"/>
    </source>
</evidence>
<dbReference type="SMART" id="SM00608">
    <property type="entry name" value="ACR"/>
    <property type="match status" value="1"/>
</dbReference>
<evidence type="ECO:0000256" key="14">
    <source>
        <dbReference type="PROSITE-ProRule" id="PRU00068"/>
    </source>
</evidence>
<dbReference type="InterPro" id="IPR034027">
    <property type="entry name" value="Reprolysin_adamalysin"/>
</dbReference>
<dbReference type="SUPFAM" id="SSF57552">
    <property type="entry name" value="Blood coagulation inhibitor (disintegrin)"/>
    <property type="match status" value="1"/>
</dbReference>
<feature type="domain" description="Disintegrin" evidence="18">
    <location>
        <begin position="407"/>
        <end position="493"/>
    </location>
</feature>
<evidence type="ECO:0000256" key="11">
    <source>
        <dbReference type="ARBA" id="ARBA00023136"/>
    </source>
</evidence>
<dbReference type="GO" id="GO:0090729">
    <property type="term" value="F:toxin activity"/>
    <property type="evidence" value="ECO:0007669"/>
    <property type="project" value="UniProtKB-KW"/>
</dbReference>
<proteinExistence type="predicted"/>
<dbReference type="InterPro" id="IPR002870">
    <property type="entry name" value="Peptidase_M12B_N"/>
</dbReference>
<feature type="domain" description="Peptidase M12B" evidence="19">
    <location>
        <begin position="209"/>
        <end position="399"/>
    </location>
</feature>
<evidence type="ECO:0000259" key="17">
    <source>
        <dbReference type="PROSITE" id="PS50026"/>
    </source>
</evidence>
<dbReference type="Pfam" id="PF01562">
    <property type="entry name" value="Pep_M12B_propep"/>
    <property type="match status" value="1"/>
</dbReference>
<dbReference type="Ensembl" id="ENSVKKT00000001352.1">
    <property type="protein sequence ID" value="ENSVKKP00000001311.1"/>
    <property type="gene ID" value="ENSVKKG00000001079.1"/>
</dbReference>
<dbReference type="InterPro" id="IPR024079">
    <property type="entry name" value="MetalloPept_cat_dom_sf"/>
</dbReference>
<reference evidence="20" key="1">
    <citation type="submission" date="2025-08" db="UniProtKB">
        <authorList>
            <consortium name="Ensembl"/>
        </authorList>
    </citation>
    <scope>IDENTIFICATION</scope>
</reference>
<keyword evidence="13" id="KW-1199">Hemostasis impairing toxin</keyword>
<keyword evidence="15" id="KW-0245">EGF-like domain</keyword>
<dbReference type="PANTHER" id="PTHR11905">
    <property type="entry name" value="ADAM A DISINTEGRIN AND METALLOPROTEASE DOMAIN"/>
    <property type="match status" value="1"/>
</dbReference>
<dbReference type="PROSITE" id="PS50026">
    <property type="entry name" value="EGF_3"/>
    <property type="match status" value="1"/>
</dbReference>
<feature type="binding site" evidence="16">
    <location>
        <position position="348"/>
    </location>
    <ligand>
        <name>Zn(2+)</name>
        <dbReference type="ChEBI" id="CHEBI:29105"/>
        <note>catalytic</note>
    </ligand>
</feature>
<evidence type="ECO:0000256" key="13">
    <source>
        <dbReference type="ARBA" id="ARBA00023240"/>
    </source>
</evidence>
<evidence type="ECO:0000256" key="8">
    <source>
        <dbReference type="ARBA" id="ARBA00022801"/>
    </source>
</evidence>
<keyword evidence="10" id="KW-1133">Transmembrane helix</keyword>
<name>A0A8D2IYR6_VARKO</name>
<evidence type="ECO:0008006" key="22">
    <source>
        <dbReference type="Google" id="ProtNLM"/>
    </source>
</evidence>
<feature type="binding site" evidence="16">
    <location>
        <position position="344"/>
    </location>
    <ligand>
        <name>Zn(2+)</name>
        <dbReference type="ChEBI" id="CHEBI:29105"/>
        <note>catalytic</note>
    </ligand>
</feature>
<evidence type="ECO:0000313" key="20">
    <source>
        <dbReference type="Ensembl" id="ENSVKKP00000001311.1"/>
    </source>
</evidence>
<evidence type="ECO:0000256" key="2">
    <source>
        <dbReference type="ARBA" id="ARBA00004479"/>
    </source>
</evidence>
<keyword evidence="12 15" id="KW-1015">Disulfide bond</keyword>
<protein>
    <recommendedName>
        <fullName evidence="22">ADAM metallopeptidase domain 21</fullName>
    </recommendedName>
</protein>
<feature type="binding site" evidence="16">
    <location>
        <position position="354"/>
    </location>
    <ligand>
        <name>Zn(2+)</name>
        <dbReference type="ChEBI" id="CHEBI:29105"/>
        <note>catalytic</note>
    </ligand>
</feature>
<dbReference type="InterPro" id="IPR018358">
    <property type="entry name" value="Disintegrin_CS"/>
</dbReference>
<evidence type="ECO:0000313" key="21">
    <source>
        <dbReference type="Proteomes" id="UP000694545"/>
    </source>
</evidence>
<feature type="domain" description="EGF-like" evidence="17">
    <location>
        <begin position="631"/>
        <end position="664"/>
    </location>
</feature>
<evidence type="ECO:0000256" key="16">
    <source>
        <dbReference type="PROSITE-ProRule" id="PRU00276"/>
    </source>
</evidence>
<dbReference type="Gene3D" id="4.10.70.10">
    <property type="entry name" value="Disintegrin domain"/>
    <property type="match status" value="1"/>
</dbReference>
<keyword evidence="8" id="KW-0378">Hydrolase</keyword>
<keyword evidence="6" id="KW-0812">Transmembrane</keyword>
<dbReference type="PROSITE" id="PS01186">
    <property type="entry name" value="EGF_2"/>
    <property type="match status" value="1"/>
</dbReference>
<dbReference type="CDD" id="cd04269">
    <property type="entry name" value="ZnMc_adamalysin_II_like"/>
    <property type="match status" value="1"/>
</dbReference>
<dbReference type="PROSITE" id="PS50215">
    <property type="entry name" value="ADAM_MEPRO"/>
    <property type="match status" value="1"/>
</dbReference>
<dbReference type="GO" id="GO:0046872">
    <property type="term" value="F:metal ion binding"/>
    <property type="evidence" value="ECO:0007669"/>
    <property type="project" value="UniProtKB-KW"/>
</dbReference>
<evidence type="ECO:0000259" key="18">
    <source>
        <dbReference type="PROSITE" id="PS50214"/>
    </source>
</evidence>
<dbReference type="AlphaFoldDB" id="A0A8D2IYR6"/>
<dbReference type="SMART" id="SM00050">
    <property type="entry name" value="DISIN"/>
    <property type="match status" value="1"/>
</dbReference>
<keyword evidence="11" id="KW-0472">Membrane</keyword>
<comment type="subcellular location">
    <subcellularLocation>
        <location evidence="2">Membrane</location>
        <topology evidence="2">Single-pass type I membrane protein</topology>
    </subcellularLocation>
    <subcellularLocation>
        <location evidence="3">Secreted</location>
    </subcellularLocation>
</comment>
<accession>A0A8D2IYR6</accession>
<dbReference type="FunFam" id="3.40.390.10:FF:000002">
    <property type="entry name" value="Disintegrin and metalloproteinase domain-containing protein 22"/>
    <property type="match status" value="1"/>
</dbReference>
<keyword evidence="21" id="KW-1185">Reference proteome</keyword>
<dbReference type="GO" id="GO:0009897">
    <property type="term" value="C:external side of plasma membrane"/>
    <property type="evidence" value="ECO:0007669"/>
    <property type="project" value="TreeGrafter"/>
</dbReference>
<dbReference type="PROSITE" id="PS50214">
    <property type="entry name" value="DISINTEGRIN_2"/>
    <property type="match status" value="1"/>
</dbReference>
<evidence type="ECO:0000256" key="1">
    <source>
        <dbReference type="ARBA" id="ARBA00001947"/>
    </source>
</evidence>
<evidence type="ECO:0000256" key="5">
    <source>
        <dbReference type="ARBA" id="ARBA00022656"/>
    </source>
</evidence>
<dbReference type="InterPro" id="IPR006586">
    <property type="entry name" value="ADAM_Cys-rich"/>
</dbReference>
<evidence type="ECO:0000256" key="10">
    <source>
        <dbReference type="ARBA" id="ARBA00022989"/>
    </source>
</evidence>
<dbReference type="PANTHER" id="PTHR11905:SF251">
    <property type="entry name" value="MEDIATOR COMPLEX SUBUNIT 6"/>
    <property type="match status" value="1"/>
</dbReference>
<dbReference type="Gene3D" id="3.40.390.10">
    <property type="entry name" value="Collagenase (Catalytic Domain)"/>
    <property type="match status" value="1"/>
</dbReference>
<evidence type="ECO:0000259" key="19">
    <source>
        <dbReference type="PROSITE" id="PS50215"/>
    </source>
</evidence>
<dbReference type="InterPro" id="IPR036436">
    <property type="entry name" value="Disintegrin_dom_sf"/>
</dbReference>
<dbReference type="GO" id="GO:0004222">
    <property type="term" value="F:metalloendopeptidase activity"/>
    <property type="evidence" value="ECO:0007669"/>
    <property type="project" value="InterPro"/>
</dbReference>
<dbReference type="SUPFAM" id="SSF55486">
    <property type="entry name" value="Metalloproteases ('zincins'), catalytic domain"/>
    <property type="match status" value="1"/>
</dbReference>
<dbReference type="GO" id="GO:0005576">
    <property type="term" value="C:extracellular region"/>
    <property type="evidence" value="ECO:0007669"/>
    <property type="project" value="UniProtKB-SubCell"/>
</dbReference>
<gene>
    <name evidence="20" type="primary">LOC123026280</name>
</gene>
<feature type="active site" evidence="16">
    <location>
        <position position="345"/>
    </location>
</feature>
<evidence type="ECO:0000256" key="9">
    <source>
        <dbReference type="ARBA" id="ARBA00022833"/>
    </source>
</evidence>
<dbReference type="GO" id="GO:0006508">
    <property type="term" value="P:proteolysis"/>
    <property type="evidence" value="ECO:0007669"/>
    <property type="project" value="InterPro"/>
</dbReference>
<comment type="caution">
    <text evidence="15">Lacks conserved residue(s) required for the propagation of feature annotation.</text>
</comment>
<dbReference type="Pfam" id="PF08516">
    <property type="entry name" value="ADAM_CR"/>
    <property type="match status" value="1"/>
</dbReference>
<keyword evidence="4" id="KW-0964">Secreted</keyword>
<comment type="cofactor">
    <cofactor evidence="1">
        <name>Zn(2+)</name>
        <dbReference type="ChEBI" id="CHEBI:29105"/>
    </cofactor>
</comment>
<keyword evidence="5" id="KW-0800">Toxin</keyword>
<dbReference type="InterPro" id="IPR001762">
    <property type="entry name" value="Disintegrin_dom"/>
</dbReference>
<evidence type="ECO:0000256" key="6">
    <source>
        <dbReference type="ARBA" id="ARBA00022692"/>
    </source>
</evidence>
<dbReference type="OMA" id="HLRQKWG"/>
<organism evidence="20 21">
    <name type="scientific">Varanus komodoensis</name>
    <name type="common">Komodo dragon</name>
    <dbReference type="NCBI Taxonomy" id="61221"/>
    <lineage>
        <taxon>Eukaryota</taxon>
        <taxon>Metazoa</taxon>
        <taxon>Chordata</taxon>
        <taxon>Craniata</taxon>
        <taxon>Vertebrata</taxon>
        <taxon>Euteleostomi</taxon>
        <taxon>Lepidosauria</taxon>
        <taxon>Squamata</taxon>
        <taxon>Bifurcata</taxon>
        <taxon>Unidentata</taxon>
        <taxon>Episquamata</taxon>
        <taxon>Toxicofera</taxon>
        <taxon>Anguimorpha</taxon>
        <taxon>Paleoanguimorpha</taxon>
        <taxon>Varanoidea</taxon>
        <taxon>Varanidae</taxon>
        <taxon>Varanus</taxon>
    </lineage>
</organism>
<feature type="disulfide bond" evidence="16">
    <location>
        <begin position="361"/>
        <end position="366"/>
    </location>
</feature>
<dbReference type="Pfam" id="PF00200">
    <property type="entry name" value="Disintegrin"/>
    <property type="match status" value="1"/>
</dbReference>
<dbReference type="Pfam" id="PF01421">
    <property type="entry name" value="Reprolysin"/>
    <property type="match status" value="1"/>
</dbReference>
<evidence type="ECO:0000256" key="12">
    <source>
        <dbReference type="ARBA" id="ARBA00023157"/>
    </source>
</evidence>
<dbReference type="FunFam" id="4.10.70.10:FF:000001">
    <property type="entry name" value="Disintegrin and metalloproteinase domain-containing protein 22"/>
    <property type="match status" value="1"/>
</dbReference>
<feature type="disulfide bond" evidence="14">
    <location>
        <begin position="465"/>
        <end position="485"/>
    </location>
</feature>